<comment type="caution">
    <text evidence="1">The sequence shown here is derived from an EMBL/GenBank/DDBJ whole genome shotgun (WGS) entry which is preliminary data.</text>
</comment>
<accession>X1TZ61</accession>
<gene>
    <name evidence="1" type="ORF">S12H4_51014</name>
</gene>
<organism evidence="1">
    <name type="scientific">marine sediment metagenome</name>
    <dbReference type="NCBI Taxonomy" id="412755"/>
    <lineage>
        <taxon>unclassified sequences</taxon>
        <taxon>metagenomes</taxon>
        <taxon>ecological metagenomes</taxon>
    </lineage>
</organism>
<reference evidence="1" key="1">
    <citation type="journal article" date="2014" name="Front. Microbiol.">
        <title>High frequency of phylogenetically diverse reductive dehalogenase-homologous genes in deep subseafloor sedimentary metagenomes.</title>
        <authorList>
            <person name="Kawai M."/>
            <person name="Futagami T."/>
            <person name="Toyoda A."/>
            <person name="Takaki Y."/>
            <person name="Nishi S."/>
            <person name="Hori S."/>
            <person name="Arai W."/>
            <person name="Tsubouchi T."/>
            <person name="Morono Y."/>
            <person name="Uchiyama I."/>
            <person name="Ito T."/>
            <person name="Fujiyama A."/>
            <person name="Inagaki F."/>
            <person name="Takami H."/>
        </authorList>
    </citation>
    <scope>NUCLEOTIDE SEQUENCE</scope>
    <source>
        <strain evidence="1">Expedition CK06-06</strain>
    </source>
</reference>
<dbReference type="AlphaFoldDB" id="X1TZ61"/>
<evidence type="ECO:0000313" key="1">
    <source>
        <dbReference type="EMBL" id="GAJ10598.1"/>
    </source>
</evidence>
<protein>
    <submittedName>
        <fullName evidence="1">Uncharacterized protein</fullName>
    </submittedName>
</protein>
<dbReference type="EMBL" id="BARW01032196">
    <property type="protein sequence ID" value="GAJ10598.1"/>
    <property type="molecule type" value="Genomic_DNA"/>
</dbReference>
<feature type="non-terminal residue" evidence="1">
    <location>
        <position position="1"/>
    </location>
</feature>
<sequence length="187" mass="20047">QGGGLLVGITTLLMSKPAEAAPPEEKMDYLLECLTLLVPALAEVAESNAQMNASLQQWLAAQGIEPGVEVSVKTAWVAKTPDQLYSHNIRTVGTFNSDMMVDWTNGKRLLIMVQSSLNQACSIQLVGNYVDDMNLAVDINAALPCPANENISVGPAWDDWHPFIGVRITTAAAPTAGILNIFAVIQE</sequence>
<name>X1TZ61_9ZZZZ</name>
<proteinExistence type="predicted"/>